<protein>
    <submittedName>
        <fullName evidence="2">Uncharacterized protein</fullName>
    </submittedName>
</protein>
<feature type="compositionally biased region" description="Low complexity" evidence="1">
    <location>
        <begin position="51"/>
        <end position="64"/>
    </location>
</feature>
<evidence type="ECO:0000256" key="1">
    <source>
        <dbReference type="SAM" id="MobiDB-lite"/>
    </source>
</evidence>
<comment type="caution">
    <text evidence="2">The sequence shown here is derived from an EMBL/GenBank/DDBJ whole genome shotgun (WGS) entry which is preliminary data.</text>
</comment>
<dbReference type="EMBL" id="LOCL01000044">
    <property type="protein sequence ID" value="KUF15543.1"/>
    <property type="molecule type" value="Genomic_DNA"/>
</dbReference>
<evidence type="ECO:0000313" key="2">
    <source>
        <dbReference type="EMBL" id="KUF15543.1"/>
    </source>
</evidence>
<dbReference type="OrthoDB" id="4261295at2"/>
<accession>A0A0W7WYF5</accession>
<dbReference type="RefSeq" id="WP_058850292.1">
    <property type="nucleotide sequence ID" value="NZ_LOCL01000044.1"/>
</dbReference>
<keyword evidence="3" id="KW-1185">Reference proteome</keyword>
<dbReference type="STRING" id="1765722.AT728_26195"/>
<dbReference type="AlphaFoldDB" id="A0A0W7WYF5"/>
<name>A0A0W7WYF5_9ACTN</name>
<evidence type="ECO:0000313" key="3">
    <source>
        <dbReference type="Proteomes" id="UP000054804"/>
    </source>
</evidence>
<organism evidence="2 3">
    <name type="scientific">Streptomyces silvensis</name>
    <dbReference type="NCBI Taxonomy" id="1765722"/>
    <lineage>
        <taxon>Bacteria</taxon>
        <taxon>Bacillati</taxon>
        <taxon>Actinomycetota</taxon>
        <taxon>Actinomycetes</taxon>
        <taxon>Kitasatosporales</taxon>
        <taxon>Streptomycetaceae</taxon>
        <taxon>Streptomyces</taxon>
    </lineage>
</organism>
<proteinExistence type="predicted"/>
<sequence length="64" mass="6431">MNARHAPAHPAAGDPLGLVLSWLWALGTALGFVCLATSVDSEFGDQDTARPALTAPDAADSAAA</sequence>
<dbReference type="Proteomes" id="UP000054804">
    <property type="component" value="Unassembled WGS sequence"/>
</dbReference>
<gene>
    <name evidence="2" type="ORF">AT728_26195</name>
</gene>
<reference evidence="2 3" key="1">
    <citation type="submission" date="2015-12" db="EMBL/GenBank/DDBJ databases">
        <title>Draft genome sequence of Streptomyces silvensis ATCC 53525, a producer of novel hormone antagonists.</title>
        <authorList>
            <person name="Johnston C.W."/>
            <person name="Li Y."/>
            <person name="Magarvey N.A."/>
        </authorList>
    </citation>
    <scope>NUCLEOTIDE SEQUENCE [LARGE SCALE GENOMIC DNA]</scope>
    <source>
        <strain evidence="2 3">ATCC 53525</strain>
    </source>
</reference>
<feature type="region of interest" description="Disordered" evidence="1">
    <location>
        <begin position="44"/>
        <end position="64"/>
    </location>
</feature>